<sequence length="100" mass="11043">VELRLEVSCSIKGIELRPEVSCGVRGVELKLKVSCSVKEMSSSSENDGEEEFDGTIALINTSSGNRSDKIKELLDNLSTKNVVKGQIYSFQNRFLHVPKP</sequence>
<proteinExistence type="predicted"/>
<protein>
    <submittedName>
        <fullName evidence="1">31800_t:CDS:1</fullName>
    </submittedName>
</protein>
<reference evidence="1" key="1">
    <citation type="submission" date="2021-06" db="EMBL/GenBank/DDBJ databases">
        <authorList>
            <person name="Kallberg Y."/>
            <person name="Tangrot J."/>
            <person name="Rosling A."/>
        </authorList>
    </citation>
    <scope>NUCLEOTIDE SEQUENCE</scope>
    <source>
        <strain evidence="1">MA461A</strain>
    </source>
</reference>
<evidence type="ECO:0000313" key="2">
    <source>
        <dbReference type="Proteomes" id="UP000789920"/>
    </source>
</evidence>
<evidence type="ECO:0000313" key="1">
    <source>
        <dbReference type="EMBL" id="CAG8476507.1"/>
    </source>
</evidence>
<accession>A0ACA9KL13</accession>
<keyword evidence="2" id="KW-1185">Reference proteome</keyword>
<comment type="caution">
    <text evidence="1">The sequence shown here is derived from an EMBL/GenBank/DDBJ whole genome shotgun (WGS) entry which is preliminary data.</text>
</comment>
<feature type="non-terminal residue" evidence="1">
    <location>
        <position position="1"/>
    </location>
</feature>
<dbReference type="Proteomes" id="UP000789920">
    <property type="component" value="Unassembled WGS sequence"/>
</dbReference>
<gene>
    <name evidence="1" type="ORF">RPERSI_LOCUS797</name>
</gene>
<dbReference type="EMBL" id="CAJVQC010000645">
    <property type="protein sequence ID" value="CAG8476507.1"/>
    <property type="molecule type" value="Genomic_DNA"/>
</dbReference>
<name>A0ACA9KL13_9GLOM</name>
<organism evidence="1 2">
    <name type="scientific">Racocetra persica</name>
    <dbReference type="NCBI Taxonomy" id="160502"/>
    <lineage>
        <taxon>Eukaryota</taxon>
        <taxon>Fungi</taxon>
        <taxon>Fungi incertae sedis</taxon>
        <taxon>Mucoromycota</taxon>
        <taxon>Glomeromycotina</taxon>
        <taxon>Glomeromycetes</taxon>
        <taxon>Diversisporales</taxon>
        <taxon>Gigasporaceae</taxon>
        <taxon>Racocetra</taxon>
    </lineage>
</organism>